<dbReference type="InterPro" id="IPR036890">
    <property type="entry name" value="HATPase_C_sf"/>
</dbReference>
<dbReference type="InterPro" id="IPR050428">
    <property type="entry name" value="TCS_sensor_his_kinase"/>
</dbReference>
<evidence type="ECO:0000256" key="4">
    <source>
        <dbReference type="ARBA" id="ARBA00022475"/>
    </source>
</evidence>
<dbReference type="CDD" id="cd06225">
    <property type="entry name" value="HAMP"/>
    <property type="match status" value="1"/>
</dbReference>
<dbReference type="PROSITE" id="PS50885">
    <property type="entry name" value="HAMP"/>
    <property type="match status" value="1"/>
</dbReference>
<evidence type="ECO:0000256" key="3">
    <source>
        <dbReference type="ARBA" id="ARBA00012438"/>
    </source>
</evidence>
<organism evidence="17 18">
    <name type="scientific">Paenibacillus chartarius</name>
    <dbReference type="NCBI Taxonomy" id="747481"/>
    <lineage>
        <taxon>Bacteria</taxon>
        <taxon>Bacillati</taxon>
        <taxon>Bacillota</taxon>
        <taxon>Bacilli</taxon>
        <taxon>Bacillales</taxon>
        <taxon>Paenibacillaceae</taxon>
        <taxon>Paenibacillus</taxon>
    </lineage>
</organism>
<comment type="catalytic activity">
    <reaction evidence="1">
        <text>ATP + protein L-histidine = ADP + protein N-phospho-L-histidine.</text>
        <dbReference type="EC" id="2.7.13.3"/>
    </reaction>
</comment>
<dbReference type="RefSeq" id="WP_377470681.1">
    <property type="nucleotide sequence ID" value="NZ_JBHLWN010000049.1"/>
</dbReference>
<dbReference type="Pfam" id="PF00672">
    <property type="entry name" value="HAMP"/>
    <property type="match status" value="1"/>
</dbReference>
<sequence>MTLLQLEHPKLLMRSSRFGFPKSLRFQIVSRSLLVLAALLLLIGVFQYVFMQQFVYKNKAQTIQHQMLSLPYDAWNLSDDKSDDASDGGGGGKGKIPIVLMPDSTLSYISPSGEVTVISGGHADTTSAVQLSSEQYTAAMQRGTGGVDYRVANNEQGEEQLLVLQPLYNHGKQLGLIQLSTSTKQLKDVLVQQLTTFLGLSFLALLAGLLAFLPVLRKTLLPLSKMVTTVERIDAGNLNERFPIHQGQAEVDRLAVSFNGMLERLGASFEAEKEAKERMRRFVADASHELRTPLTSIHGFLEILLRGAVKQPEQMNKVLASMHGESVRINKLVQDLLLLAKLDRSPELMLKKADLRDIIGDMEPQLRLLADGRELELNVSDGSECVCEPDKIKQVILNLAHNAVQHTDPVSGRVVVSAYATANGDAGLSVSDNGPGIAEEHLPHLFERFYRSDSSRTRMYGGAGLGLSISKSIVEAHGGTIGVESTLGVGRKFTVCLPSWE</sequence>
<dbReference type="Gene3D" id="6.10.340.10">
    <property type="match status" value="1"/>
</dbReference>
<evidence type="ECO:0000313" key="18">
    <source>
        <dbReference type="Proteomes" id="UP001589776"/>
    </source>
</evidence>
<keyword evidence="9 17" id="KW-0418">Kinase</keyword>
<evidence type="ECO:0000256" key="14">
    <source>
        <dbReference type="SAM" id="Phobius"/>
    </source>
</evidence>
<accession>A0ABV6DL55</accession>
<dbReference type="SMART" id="SM00387">
    <property type="entry name" value="HATPase_c"/>
    <property type="match status" value="1"/>
</dbReference>
<protein>
    <recommendedName>
        <fullName evidence="3">histidine kinase</fullName>
        <ecNumber evidence="3">2.7.13.3</ecNumber>
    </recommendedName>
</protein>
<dbReference type="SUPFAM" id="SSF47384">
    <property type="entry name" value="Homodimeric domain of signal transducing histidine kinase"/>
    <property type="match status" value="1"/>
</dbReference>
<dbReference type="PRINTS" id="PR00344">
    <property type="entry name" value="BCTRLSENSOR"/>
</dbReference>
<dbReference type="InterPro" id="IPR003660">
    <property type="entry name" value="HAMP_dom"/>
</dbReference>
<dbReference type="PROSITE" id="PS50109">
    <property type="entry name" value="HIS_KIN"/>
    <property type="match status" value="1"/>
</dbReference>
<dbReference type="SMART" id="SM00388">
    <property type="entry name" value="HisKA"/>
    <property type="match status" value="1"/>
</dbReference>
<evidence type="ECO:0000256" key="7">
    <source>
        <dbReference type="ARBA" id="ARBA00022692"/>
    </source>
</evidence>
<feature type="domain" description="Histidine kinase" evidence="15">
    <location>
        <begin position="285"/>
        <end position="501"/>
    </location>
</feature>
<keyword evidence="10" id="KW-0067">ATP-binding</keyword>
<dbReference type="PANTHER" id="PTHR45436:SF5">
    <property type="entry name" value="SENSOR HISTIDINE KINASE TRCS"/>
    <property type="match status" value="1"/>
</dbReference>
<keyword evidence="6" id="KW-0808">Transferase</keyword>
<dbReference type="SUPFAM" id="SSF158472">
    <property type="entry name" value="HAMP domain-like"/>
    <property type="match status" value="1"/>
</dbReference>
<dbReference type="PANTHER" id="PTHR45436">
    <property type="entry name" value="SENSOR HISTIDINE KINASE YKOH"/>
    <property type="match status" value="1"/>
</dbReference>
<keyword evidence="13 14" id="KW-0472">Membrane</keyword>
<keyword evidence="8" id="KW-0547">Nucleotide-binding</keyword>
<evidence type="ECO:0000259" key="15">
    <source>
        <dbReference type="PROSITE" id="PS50109"/>
    </source>
</evidence>
<dbReference type="InterPro" id="IPR003594">
    <property type="entry name" value="HATPase_dom"/>
</dbReference>
<dbReference type="InterPro" id="IPR005467">
    <property type="entry name" value="His_kinase_dom"/>
</dbReference>
<name>A0ABV6DL55_9BACL</name>
<keyword evidence="7 14" id="KW-0812">Transmembrane</keyword>
<evidence type="ECO:0000259" key="16">
    <source>
        <dbReference type="PROSITE" id="PS50885"/>
    </source>
</evidence>
<dbReference type="EMBL" id="JBHLWN010000049">
    <property type="protein sequence ID" value="MFC0213385.1"/>
    <property type="molecule type" value="Genomic_DNA"/>
</dbReference>
<evidence type="ECO:0000256" key="11">
    <source>
        <dbReference type="ARBA" id="ARBA00022989"/>
    </source>
</evidence>
<dbReference type="GO" id="GO:0016301">
    <property type="term" value="F:kinase activity"/>
    <property type="evidence" value="ECO:0007669"/>
    <property type="project" value="UniProtKB-KW"/>
</dbReference>
<evidence type="ECO:0000256" key="8">
    <source>
        <dbReference type="ARBA" id="ARBA00022741"/>
    </source>
</evidence>
<evidence type="ECO:0000256" key="5">
    <source>
        <dbReference type="ARBA" id="ARBA00022553"/>
    </source>
</evidence>
<dbReference type="InterPro" id="IPR004358">
    <property type="entry name" value="Sig_transdc_His_kin-like_C"/>
</dbReference>
<dbReference type="SUPFAM" id="SSF55874">
    <property type="entry name" value="ATPase domain of HSP90 chaperone/DNA topoisomerase II/histidine kinase"/>
    <property type="match status" value="1"/>
</dbReference>
<dbReference type="InterPro" id="IPR003661">
    <property type="entry name" value="HisK_dim/P_dom"/>
</dbReference>
<keyword evidence="4" id="KW-1003">Cell membrane</keyword>
<dbReference type="SMART" id="SM00304">
    <property type="entry name" value="HAMP"/>
    <property type="match status" value="1"/>
</dbReference>
<evidence type="ECO:0000256" key="9">
    <source>
        <dbReference type="ARBA" id="ARBA00022777"/>
    </source>
</evidence>
<dbReference type="EC" id="2.7.13.3" evidence="3"/>
<keyword evidence="12" id="KW-0902">Two-component regulatory system</keyword>
<evidence type="ECO:0000256" key="13">
    <source>
        <dbReference type="ARBA" id="ARBA00023136"/>
    </source>
</evidence>
<dbReference type="InterPro" id="IPR036097">
    <property type="entry name" value="HisK_dim/P_sf"/>
</dbReference>
<dbReference type="Pfam" id="PF00512">
    <property type="entry name" value="HisKA"/>
    <property type="match status" value="1"/>
</dbReference>
<comment type="caution">
    <text evidence="17">The sequence shown here is derived from an EMBL/GenBank/DDBJ whole genome shotgun (WGS) entry which is preliminary data.</text>
</comment>
<reference evidence="17 18" key="1">
    <citation type="submission" date="2024-09" db="EMBL/GenBank/DDBJ databases">
        <authorList>
            <person name="Sun Q."/>
            <person name="Mori K."/>
        </authorList>
    </citation>
    <scope>NUCLEOTIDE SEQUENCE [LARGE SCALE GENOMIC DNA]</scope>
    <source>
        <strain evidence="17 18">CCM 7759</strain>
    </source>
</reference>
<dbReference type="Proteomes" id="UP001589776">
    <property type="component" value="Unassembled WGS sequence"/>
</dbReference>
<feature type="domain" description="HAMP" evidence="16">
    <location>
        <begin position="217"/>
        <end position="270"/>
    </location>
</feature>
<comment type="subcellular location">
    <subcellularLocation>
        <location evidence="2">Cell membrane</location>
        <topology evidence="2">Multi-pass membrane protein</topology>
    </subcellularLocation>
</comment>
<dbReference type="Gene3D" id="3.30.565.10">
    <property type="entry name" value="Histidine kinase-like ATPase, C-terminal domain"/>
    <property type="match status" value="1"/>
</dbReference>
<evidence type="ECO:0000256" key="1">
    <source>
        <dbReference type="ARBA" id="ARBA00000085"/>
    </source>
</evidence>
<dbReference type="Gene3D" id="1.10.287.130">
    <property type="match status" value="1"/>
</dbReference>
<evidence type="ECO:0000313" key="17">
    <source>
        <dbReference type="EMBL" id="MFC0213385.1"/>
    </source>
</evidence>
<keyword evidence="11 14" id="KW-1133">Transmembrane helix</keyword>
<evidence type="ECO:0000256" key="10">
    <source>
        <dbReference type="ARBA" id="ARBA00022840"/>
    </source>
</evidence>
<dbReference type="Pfam" id="PF02518">
    <property type="entry name" value="HATPase_c"/>
    <property type="match status" value="1"/>
</dbReference>
<gene>
    <name evidence="17" type="ORF">ACFFK0_13125</name>
</gene>
<evidence type="ECO:0000256" key="12">
    <source>
        <dbReference type="ARBA" id="ARBA00023012"/>
    </source>
</evidence>
<keyword evidence="5" id="KW-0597">Phosphoprotein</keyword>
<evidence type="ECO:0000256" key="6">
    <source>
        <dbReference type="ARBA" id="ARBA00022679"/>
    </source>
</evidence>
<dbReference type="CDD" id="cd00082">
    <property type="entry name" value="HisKA"/>
    <property type="match status" value="1"/>
</dbReference>
<proteinExistence type="predicted"/>
<evidence type="ECO:0000256" key="2">
    <source>
        <dbReference type="ARBA" id="ARBA00004651"/>
    </source>
</evidence>
<feature type="transmembrane region" description="Helical" evidence="14">
    <location>
        <begin position="194"/>
        <end position="216"/>
    </location>
</feature>
<keyword evidence="18" id="KW-1185">Reference proteome</keyword>